<feature type="domain" description="Chromo" evidence="2">
    <location>
        <begin position="602"/>
        <end position="638"/>
    </location>
</feature>
<comment type="caution">
    <text evidence="4">The sequence shown here is derived from an EMBL/GenBank/DDBJ whole genome shotgun (WGS) entry which is preliminary data.</text>
</comment>
<sequence length="728" mass="81584">MDTMEEVVVTVMEELQREVGTIKDEIMAMNKRLDHLLQMQEEAARVAASSSGKGKESTSHVPTVGGPTIGVTHGSEGTSNVFEHRRDFRFRKLEMPVFDGTNPDGWILKAECYFSLQRFNNEEKLEASVIGFEGDALLWYQWEHKKRPMFLWEEMKLLILKQFRSTQEGSLHEQFLALRQQGTVKEYRRKFIEFLAPLDNVSDEITLSQFINGLNPEIRNELRVLDPINLGRAMDLAQRIESKLMAMGTLKLNGGYSATKGSGYARPVSSPTGAPRPTHGGTLPSANPYGNLRRLTDSELQLKRTHGLCYRCDEKWSPGHKCKKKELNVLITYDEEDEEEPEEAPVMVDEPVLEAAEISEFTEAVEVSLNSVVGLTTPKTMKMKGIVGQQQVVFLIDPGATHNFISADLVQKLKLPITRTEAYGVTMGTGDSVRGEGICKGVTLHLQGINIVEEFLPLGLGSSDVILGIQWLATLGMTHTNWKLQVMKFQLGNESVTLRGDPSLGKTLVSLKAMMRTCKHEGGLLVELNQYWDQLKSELERDEFIKIIREDITSGRQPHFGFTVLQEVVYYKGRLVIPKALGVTASAPTLPPQLSADLELVVVPESLLGVRPKSVATPGHMEVLIKWKSLPTFEATWEDYLAIVNQFPEFHLEDKVNVWAGGTRDIFDQPEQEMPHAINVTPAEQEAIQRLEAMGFDRALVIEAFLACDRNEELAANYLLENAGDFED</sequence>
<dbReference type="CDD" id="cd00303">
    <property type="entry name" value="retropepsin_like"/>
    <property type="match status" value="1"/>
</dbReference>
<dbReference type="PROSITE" id="PS50013">
    <property type="entry name" value="CHROMO_2"/>
    <property type="match status" value="1"/>
</dbReference>
<dbReference type="InterPro" id="IPR009060">
    <property type="entry name" value="UBA-like_sf"/>
</dbReference>
<dbReference type="Pfam" id="PF00627">
    <property type="entry name" value="UBA"/>
    <property type="match status" value="1"/>
</dbReference>
<dbReference type="SMART" id="SM00165">
    <property type="entry name" value="UBA"/>
    <property type="match status" value="1"/>
</dbReference>
<dbReference type="PANTHER" id="PTHR15503:SF22">
    <property type="entry name" value="TRANSPOSON TY3-I GAG POLYPROTEIN"/>
    <property type="match status" value="1"/>
</dbReference>
<reference evidence="5" key="1">
    <citation type="journal article" date="2019" name="Gigascience">
        <title>De novo genome assembly of the endangered Acer yangbiense, a plant species with extremely small populations endemic to Yunnan Province, China.</title>
        <authorList>
            <person name="Yang J."/>
            <person name="Wariss H.M."/>
            <person name="Tao L."/>
            <person name="Zhang R."/>
            <person name="Yun Q."/>
            <person name="Hollingsworth P."/>
            <person name="Dao Z."/>
            <person name="Luo G."/>
            <person name="Guo H."/>
            <person name="Ma Y."/>
            <person name="Sun W."/>
        </authorList>
    </citation>
    <scope>NUCLEOTIDE SEQUENCE [LARGE SCALE GENOMIC DNA]</scope>
    <source>
        <strain evidence="5">cv. Malutang</strain>
    </source>
</reference>
<proteinExistence type="predicted"/>
<evidence type="ECO:0000313" key="4">
    <source>
        <dbReference type="EMBL" id="TXG69438.1"/>
    </source>
</evidence>
<dbReference type="SUPFAM" id="SSF50630">
    <property type="entry name" value="Acid proteases"/>
    <property type="match status" value="1"/>
</dbReference>
<evidence type="ECO:0000256" key="1">
    <source>
        <dbReference type="SAM" id="MobiDB-lite"/>
    </source>
</evidence>
<evidence type="ECO:0000259" key="2">
    <source>
        <dbReference type="PROSITE" id="PS50013"/>
    </source>
</evidence>
<dbReference type="EMBL" id="VAHF01000002">
    <property type="protein sequence ID" value="TXG69438.1"/>
    <property type="molecule type" value="Genomic_DNA"/>
</dbReference>
<dbReference type="InterPro" id="IPR004806">
    <property type="entry name" value="Rad23"/>
</dbReference>
<name>A0A5C7IJS7_9ROSI</name>
<dbReference type="Gene3D" id="2.40.50.40">
    <property type="match status" value="1"/>
</dbReference>
<dbReference type="Proteomes" id="UP000323000">
    <property type="component" value="Chromosome 2"/>
</dbReference>
<dbReference type="InterPro" id="IPR032567">
    <property type="entry name" value="RTL1-rel"/>
</dbReference>
<dbReference type="Gene3D" id="1.10.8.10">
    <property type="entry name" value="DNA helicase RuvA subunit, C-terminal domain"/>
    <property type="match status" value="1"/>
</dbReference>
<dbReference type="FunFam" id="1.10.8.10:FF:000002">
    <property type="entry name" value="UV excision repair protein RAD23 homolog"/>
    <property type="match status" value="1"/>
</dbReference>
<dbReference type="InterPro" id="IPR021109">
    <property type="entry name" value="Peptidase_aspartic_dom_sf"/>
</dbReference>
<dbReference type="InterPro" id="IPR015940">
    <property type="entry name" value="UBA"/>
</dbReference>
<accession>A0A5C7IJS7</accession>
<dbReference type="CDD" id="cd14382">
    <property type="entry name" value="UBA2_RAD23_plant"/>
    <property type="match status" value="1"/>
</dbReference>
<dbReference type="Pfam" id="PF03732">
    <property type="entry name" value="Retrotrans_gag"/>
    <property type="match status" value="1"/>
</dbReference>
<dbReference type="PROSITE" id="PS50030">
    <property type="entry name" value="UBA"/>
    <property type="match status" value="1"/>
</dbReference>
<gene>
    <name evidence="4" type="ORF">EZV62_004373</name>
</gene>
<dbReference type="GO" id="GO:0006289">
    <property type="term" value="P:nucleotide-excision repair"/>
    <property type="evidence" value="ECO:0007669"/>
    <property type="project" value="InterPro"/>
</dbReference>
<dbReference type="Gene3D" id="2.40.70.10">
    <property type="entry name" value="Acid Proteases"/>
    <property type="match status" value="1"/>
</dbReference>
<dbReference type="OrthoDB" id="1749187at2759"/>
<dbReference type="InterPro" id="IPR016197">
    <property type="entry name" value="Chromo-like_dom_sf"/>
</dbReference>
<feature type="domain" description="UBA" evidence="3">
    <location>
        <begin position="682"/>
        <end position="722"/>
    </location>
</feature>
<dbReference type="SUPFAM" id="SSF54160">
    <property type="entry name" value="Chromo domain-like"/>
    <property type="match status" value="1"/>
</dbReference>
<dbReference type="InterPro" id="IPR000953">
    <property type="entry name" value="Chromo/chromo_shadow_dom"/>
</dbReference>
<dbReference type="PRINTS" id="PR01839">
    <property type="entry name" value="RAD23PROTEIN"/>
</dbReference>
<evidence type="ECO:0000259" key="3">
    <source>
        <dbReference type="PROSITE" id="PS50030"/>
    </source>
</evidence>
<feature type="region of interest" description="Disordered" evidence="1">
    <location>
        <begin position="44"/>
        <end position="77"/>
    </location>
</feature>
<dbReference type="Pfam" id="PF08284">
    <property type="entry name" value="RVP_2"/>
    <property type="match status" value="1"/>
</dbReference>
<dbReference type="InterPro" id="IPR005162">
    <property type="entry name" value="Retrotrans_gag_dom"/>
</dbReference>
<dbReference type="AlphaFoldDB" id="A0A5C7IJS7"/>
<dbReference type="SUPFAM" id="SSF46934">
    <property type="entry name" value="UBA-like"/>
    <property type="match status" value="1"/>
</dbReference>
<feature type="region of interest" description="Disordered" evidence="1">
    <location>
        <begin position="263"/>
        <end position="291"/>
    </location>
</feature>
<evidence type="ECO:0000313" key="5">
    <source>
        <dbReference type="Proteomes" id="UP000323000"/>
    </source>
</evidence>
<dbReference type="PANTHER" id="PTHR15503">
    <property type="entry name" value="LDOC1 RELATED"/>
    <property type="match status" value="1"/>
</dbReference>
<keyword evidence="5" id="KW-1185">Reference proteome</keyword>
<protein>
    <recommendedName>
        <fullName evidence="6">UBA domain-containing protein</fullName>
    </recommendedName>
</protein>
<evidence type="ECO:0008006" key="6">
    <source>
        <dbReference type="Google" id="ProtNLM"/>
    </source>
</evidence>
<organism evidence="4 5">
    <name type="scientific">Acer yangbiense</name>
    <dbReference type="NCBI Taxonomy" id="1000413"/>
    <lineage>
        <taxon>Eukaryota</taxon>
        <taxon>Viridiplantae</taxon>
        <taxon>Streptophyta</taxon>
        <taxon>Embryophyta</taxon>
        <taxon>Tracheophyta</taxon>
        <taxon>Spermatophyta</taxon>
        <taxon>Magnoliopsida</taxon>
        <taxon>eudicotyledons</taxon>
        <taxon>Gunneridae</taxon>
        <taxon>Pentapetalae</taxon>
        <taxon>rosids</taxon>
        <taxon>malvids</taxon>
        <taxon>Sapindales</taxon>
        <taxon>Sapindaceae</taxon>
        <taxon>Hippocastanoideae</taxon>
        <taxon>Acereae</taxon>
        <taxon>Acer</taxon>
    </lineage>
</organism>